<proteinExistence type="predicted"/>
<sequence>MRMIGRRKLPPINQLKCIVQRTRKQISSAPPNPTTLSDLSIPDEYKKSVCGEPFLLYDSFEENIDNKQILLFSTLKNLEILQNSYYWFADGTFSCAPKLFAQLYSIYSRYYKYKFDAIS</sequence>
<dbReference type="OrthoDB" id="93990at2759"/>
<dbReference type="AlphaFoldDB" id="A0A2S2R4L2"/>
<gene>
    <name evidence="1" type="ORF">g.95083</name>
</gene>
<evidence type="ECO:0000313" key="1">
    <source>
        <dbReference type="EMBL" id="MBY84863.1"/>
    </source>
</evidence>
<accession>A0A2S2R4L2</accession>
<dbReference type="EMBL" id="GGMS01015660">
    <property type="protein sequence ID" value="MBY84863.1"/>
    <property type="molecule type" value="Transcribed_RNA"/>
</dbReference>
<organism evidence="1">
    <name type="scientific">Sipha flava</name>
    <name type="common">yellow sugarcane aphid</name>
    <dbReference type="NCBI Taxonomy" id="143950"/>
    <lineage>
        <taxon>Eukaryota</taxon>
        <taxon>Metazoa</taxon>
        <taxon>Ecdysozoa</taxon>
        <taxon>Arthropoda</taxon>
        <taxon>Hexapoda</taxon>
        <taxon>Insecta</taxon>
        <taxon>Pterygota</taxon>
        <taxon>Neoptera</taxon>
        <taxon>Paraneoptera</taxon>
        <taxon>Hemiptera</taxon>
        <taxon>Sternorrhyncha</taxon>
        <taxon>Aphidomorpha</taxon>
        <taxon>Aphidoidea</taxon>
        <taxon>Aphididae</taxon>
        <taxon>Sipha</taxon>
    </lineage>
</organism>
<name>A0A2S2R4L2_9HEMI</name>
<protein>
    <submittedName>
        <fullName evidence="1">Uncharacterized protein</fullName>
    </submittedName>
</protein>
<reference evidence="1" key="1">
    <citation type="submission" date="2018-04" db="EMBL/GenBank/DDBJ databases">
        <title>Transcriptome assembly of Sipha flava.</title>
        <authorList>
            <person name="Scully E.D."/>
            <person name="Geib S.M."/>
            <person name="Palmer N.A."/>
            <person name="Koch K."/>
            <person name="Bradshaw J."/>
            <person name="Heng-Moss T."/>
            <person name="Sarath G."/>
        </authorList>
    </citation>
    <scope>NUCLEOTIDE SEQUENCE</scope>
</reference>